<dbReference type="PANTHER" id="PTHR24198">
    <property type="entry name" value="ANKYRIN REPEAT AND PROTEIN KINASE DOMAIN-CONTAINING PROTEIN"/>
    <property type="match status" value="1"/>
</dbReference>
<reference evidence="4" key="1">
    <citation type="submission" date="2020-05" db="EMBL/GenBank/DDBJ databases">
        <title>WGS assembly of Panicum virgatum.</title>
        <authorList>
            <person name="Lovell J.T."/>
            <person name="Jenkins J."/>
            <person name="Shu S."/>
            <person name="Juenger T.E."/>
            <person name="Schmutz J."/>
        </authorList>
    </citation>
    <scope>NUCLEOTIDE SEQUENCE</scope>
    <source>
        <strain evidence="4">AP13</strain>
    </source>
</reference>
<evidence type="ECO:0000256" key="1">
    <source>
        <dbReference type="ARBA" id="ARBA00022737"/>
    </source>
</evidence>
<proteinExistence type="predicted"/>
<accession>A0A8T0PEK5</accession>
<dbReference type="PROSITE" id="PS50088">
    <property type="entry name" value="ANK_REPEAT"/>
    <property type="match status" value="2"/>
</dbReference>
<feature type="repeat" description="ANK" evidence="3">
    <location>
        <begin position="149"/>
        <end position="181"/>
    </location>
</feature>
<dbReference type="AlphaFoldDB" id="A0A8T0PEK5"/>
<feature type="repeat" description="ANK" evidence="3">
    <location>
        <begin position="249"/>
        <end position="273"/>
    </location>
</feature>
<dbReference type="PROSITE" id="PS50297">
    <property type="entry name" value="ANK_REP_REGION"/>
    <property type="match status" value="2"/>
</dbReference>
<evidence type="ECO:0000256" key="2">
    <source>
        <dbReference type="ARBA" id="ARBA00023043"/>
    </source>
</evidence>
<dbReference type="EMBL" id="CM029051">
    <property type="protein sequence ID" value="KAG2560717.1"/>
    <property type="molecule type" value="Genomic_DNA"/>
</dbReference>
<dbReference type="SUPFAM" id="SSF48403">
    <property type="entry name" value="Ankyrin repeat"/>
    <property type="match status" value="1"/>
</dbReference>
<dbReference type="SMART" id="SM00248">
    <property type="entry name" value="ANK"/>
    <property type="match status" value="5"/>
</dbReference>
<gene>
    <name evidence="4" type="ORF">PVAP13_8KG095752</name>
</gene>
<keyword evidence="1" id="KW-0677">Repeat</keyword>
<dbReference type="Proteomes" id="UP000823388">
    <property type="component" value="Chromosome 8K"/>
</dbReference>
<name>A0A8T0PEK5_PANVG</name>
<keyword evidence="2 3" id="KW-0040">ANK repeat</keyword>
<dbReference type="InterPro" id="IPR036770">
    <property type="entry name" value="Ankyrin_rpt-contain_sf"/>
</dbReference>
<protein>
    <submittedName>
        <fullName evidence="4">Uncharacterized protein</fullName>
    </submittedName>
</protein>
<dbReference type="InterPro" id="IPR002110">
    <property type="entry name" value="Ankyrin_rpt"/>
</dbReference>
<dbReference type="PANTHER" id="PTHR24198:SF165">
    <property type="entry name" value="ANKYRIN REPEAT-CONTAINING PROTEIN-RELATED"/>
    <property type="match status" value="1"/>
</dbReference>
<dbReference type="Gene3D" id="1.25.40.20">
    <property type="entry name" value="Ankyrin repeat-containing domain"/>
    <property type="match status" value="1"/>
</dbReference>
<sequence length="328" mass="35226">MDRQQQQHIQLACPPRGPLNDGARSVQMCPSLYLATYRGRLEEVMALLLQQHGAGTAGRYQATGIIQHGQCDLLEVTAERNTILHVAAEQGHDELIRELYIRFREEGLLFRRNSALDTPLHCAARAGHARAVAALVQLAQSILGCKNEAGDTALHLAARCGHGAAVEVLVSEAAATELNNAGVSALYLAVMSGSIQAVRAITSTCRDASSAGPSSISQNALHAAVFQSSEMVDVLLEWRPSLAGEVDSDGGTPLHFASSDGDRGVVRAILRAGPPGTVYKKTRAASRLSTLRRGWATAALSRTFWGPSPTPRVKEYLKLTKSQRQTYN</sequence>
<dbReference type="Pfam" id="PF12796">
    <property type="entry name" value="Ank_2"/>
    <property type="match status" value="2"/>
</dbReference>
<keyword evidence="5" id="KW-1185">Reference proteome</keyword>
<evidence type="ECO:0000313" key="5">
    <source>
        <dbReference type="Proteomes" id="UP000823388"/>
    </source>
</evidence>
<evidence type="ECO:0000313" key="4">
    <source>
        <dbReference type="EMBL" id="KAG2560717.1"/>
    </source>
</evidence>
<comment type="caution">
    <text evidence="4">The sequence shown here is derived from an EMBL/GenBank/DDBJ whole genome shotgun (WGS) entry which is preliminary data.</text>
</comment>
<evidence type="ECO:0000256" key="3">
    <source>
        <dbReference type="PROSITE-ProRule" id="PRU00023"/>
    </source>
</evidence>
<organism evidence="4 5">
    <name type="scientific">Panicum virgatum</name>
    <name type="common">Blackwell switchgrass</name>
    <dbReference type="NCBI Taxonomy" id="38727"/>
    <lineage>
        <taxon>Eukaryota</taxon>
        <taxon>Viridiplantae</taxon>
        <taxon>Streptophyta</taxon>
        <taxon>Embryophyta</taxon>
        <taxon>Tracheophyta</taxon>
        <taxon>Spermatophyta</taxon>
        <taxon>Magnoliopsida</taxon>
        <taxon>Liliopsida</taxon>
        <taxon>Poales</taxon>
        <taxon>Poaceae</taxon>
        <taxon>PACMAD clade</taxon>
        <taxon>Panicoideae</taxon>
        <taxon>Panicodae</taxon>
        <taxon>Paniceae</taxon>
        <taxon>Panicinae</taxon>
        <taxon>Panicum</taxon>
        <taxon>Panicum sect. Hiantes</taxon>
    </lineage>
</organism>